<dbReference type="EMBL" id="AFNH02000776">
    <property type="protein sequence ID" value="EZG56398.1"/>
    <property type="molecule type" value="Genomic_DNA"/>
</dbReference>
<dbReference type="VEuPathDB" id="CryptoDB:GNI_103900"/>
<proteinExistence type="predicted"/>
<protein>
    <recommendedName>
        <fullName evidence="4">Transmembrane protein</fullName>
    </recommendedName>
</protein>
<evidence type="ECO:0008006" key="4">
    <source>
        <dbReference type="Google" id="ProtNLM"/>
    </source>
</evidence>
<keyword evidence="1" id="KW-0732">Signal</keyword>
<evidence type="ECO:0000313" key="3">
    <source>
        <dbReference type="Proteomes" id="UP000019763"/>
    </source>
</evidence>
<dbReference type="GeneID" id="22913691"/>
<dbReference type="Proteomes" id="UP000019763">
    <property type="component" value="Unassembled WGS sequence"/>
</dbReference>
<gene>
    <name evidence="2" type="ORF">GNI_103900</name>
</gene>
<keyword evidence="3" id="KW-1185">Reference proteome</keyword>
<dbReference type="AlphaFoldDB" id="A0A023B448"/>
<sequence length="213" mass="21458">MFWRQLLVCSVALGVSLQEQSALSSIGSAVSGVTTRAKNLVQSVPGSTTVSCLTASDKTKCKKEAAYTHQLETLMLKGTTDIDAMQKLYQLRAHPQIEGLTAAQENDLFHQTAKKLSFDTKQYELVASGFSSTSASSTTATVAPTAAAAALTAVAPAAGVVAPAKTATTATTPVASVATTAAPTAAAAVKSLATTVSTTAPSVGGALAAMAAH</sequence>
<evidence type="ECO:0000313" key="2">
    <source>
        <dbReference type="EMBL" id="EZG56398.1"/>
    </source>
</evidence>
<feature type="chain" id="PRO_5001515014" description="Transmembrane protein" evidence="1">
    <location>
        <begin position="19"/>
        <end position="213"/>
    </location>
</feature>
<organism evidence="2 3">
    <name type="scientific">Gregarina niphandrodes</name>
    <name type="common">Septate eugregarine</name>
    <dbReference type="NCBI Taxonomy" id="110365"/>
    <lineage>
        <taxon>Eukaryota</taxon>
        <taxon>Sar</taxon>
        <taxon>Alveolata</taxon>
        <taxon>Apicomplexa</taxon>
        <taxon>Conoidasida</taxon>
        <taxon>Gregarinasina</taxon>
        <taxon>Eugregarinorida</taxon>
        <taxon>Gregarinidae</taxon>
        <taxon>Gregarina</taxon>
    </lineage>
</organism>
<accession>A0A023B448</accession>
<dbReference type="RefSeq" id="XP_011131271.1">
    <property type="nucleotide sequence ID" value="XM_011132969.1"/>
</dbReference>
<name>A0A023B448_GRENI</name>
<evidence type="ECO:0000256" key="1">
    <source>
        <dbReference type="SAM" id="SignalP"/>
    </source>
</evidence>
<comment type="caution">
    <text evidence="2">The sequence shown here is derived from an EMBL/GenBank/DDBJ whole genome shotgun (WGS) entry which is preliminary data.</text>
</comment>
<feature type="signal peptide" evidence="1">
    <location>
        <begin position="1"/>
        <end position="18"/>
    </location>
</feature>
<reference evidence="2" key="1">
    <citation type="submission" date="2013-12" db="EMBL/GenBank/DDBJ databases">
        <authorList>
            <person name="Omoto C.K."/>
            <person name="Sibley D."/>
            <person name="Venepally P."/>
            <person name="Hadjithomas M."/>
            <person name="Karamycheva S."/>
            <person name="Brunk B."/>
            <person name="Roos D."/>
            <person name="Caler E."/>
            <person name="Lorenzi H."/>
        </authorList>
    </citation>
    <scope>NUCLEOTIDE SEQUENCE</scope>
</reference>